<dbReference type="PROSITE" id="PS52016">
    <property type="entry name" value="TONB_DEPENDENT_REC_3"/>
    <property type="match status" value="1"/>
</dbReference>
<dbReference type="GO" id="GO:0009279">
    <property type="term" value="C:cell outer membrane"/>
    <property type="evidence" value="ECO:0007669"/>
    <property type="project" value="UniProtKB-SubCell"/>
</dbReference>
<comment type="subcellular location">
    <subcellularLocation>
        <location evidence="1 7">Cell outer membrane</location>
        <topology evidence="1 7">Multi-pass membrane protein</topology>
    </subcellularLocation>
</comment>
<evidence type="ECO:0000313" key="10">
    <source>
        <dbReference type="EMBL" id="KFX75257.1"/>
    </source>
</evidence>
<keyword evidence="3 7" id="KW-1134">Transmembrane beta strand</keyword>
<dbReference type="Pfam" id="PF07715">
    <property type="entry name" value="Plug"/>
    <property type="match status" value="1"/>
</dbReference>
<dbReference type="Pfam" id="PF13715">
    <property type="entry name" value="CarbopepD_reg_2"/>
    <property type="match status" value="1"/>
</dbReference>
<protein>
    <submittedName>
        <fullName evidence="10">Membrane protein</fullName>
    </submittedName>
</protein>
<dbReference type="InterPro" id="IPR037066">
    <property type="entry name" value="Plug_dom_sf"/>
</dbReference>
<accession>A0A0I9SB01</accession>
<reference evidence="10" key="1">
    <citation type="book" date="2014" name="THE 24TH EUROPEAN CONGRESS OF CLINICAL MICROBIOLOGY AND INFECTIOUS DISEASES" publisher="ECCMID 2014" city="Barcelona, Spain">
        <title>Identification of resistance genes in three multidrug-resistant Bacteroides fragilis isolates by whole genome sequencing.</title>
        <editorList>
            <person name="Unknown"/>
            <person name="A."/>
        </editorList>
        <authorList>
            <person name="Sydenham T.V."/>
            <person name="Hasman H."/>
            <person name="Wang M."/>
            <person name="Soki J."/>
            <person name="Nagy E."/>
            <person name="Justesen U.S."/>
        </authorList>
    </citation>
    <scope>NUCLEOTIDE SEQUENCE</scope>
    <source>
        <strain evidence="10">DCMOUH0018B</strain>
    </source>
</reference>
<reference evidence="10" key="2">
    <citation type="submission" date="2014-07" db="EMBL/GenBank/DDBJ databases">
        <title>Genetics and epidemiology of antimicrobial resistance in B. fragilis group.</title>
        <authorList>
            <person name="Sydenham T.V."/>
            <person name="Hasman H."/>
            <person name="Kemp M."/>
            <person name="Justesen U.S."/>
        </authorList>
    </citation>
    <scope>NUCLEOTIDE SEQUENCE [LARGE SCALE GENOMIC DNA]</scope>
    <source>
        <strain evidence="10">DCMOUH0018B</strain>
    </source>
</reference>
<proteinExistence type="inferred from homology"/>
<keyword evidence="5 7" id="KW-0472">Membrane</keyword>
<dbReference type="Gene3D" id="2.170.130.10">
    <property type="entry name" value="TonB-dependent receptor, plug domain"/>
    <property type="match status" value="1"/>
</dbReference>
<organism evidence="10">
    <name type="scientific">Bacteroides fragilis</name>
    <dbReference type="NCBI Taxonomy" id="817"/>
    <lineage>
        <taxon>Bacteria</taxon>
        <taxon>Pseudomonadati</taxon>
        <taxon>Bacteroidota</taxon>
        <taxon>Bacteroidia</taxon>
        <taxon>Bacteroidales</taxon>
        <taxon>Bacteroidaceae</taxon>
        <taxon>Bacteroides</taxon>
    </lineage>
</organism>
<evidence type="ECO:0000256" key="5">
    <source>
        <dbReference type="ARBA" id="ARBA00023136"/>
    </source>
</evidence>
<dbReference type="InterPro" id="IPR023997">
    <property type="entry name" value="TonB-dep_OMP_SusC/RagA_CS"/>
</dbReference>
<evidence type="ECO:0000256" key="3">
    <source>
        <dbReference type="ARBA" id="ARBA00022452"/>
    </source>
</evidence>
<dbReference type="RefSeq" id="WP_044300128.1">
    <property type="nucleotide sequence ID" value="NZ_CP036542.1"/>
</dbReference>
<comment type="similarity">
    <text evidence="7">Belongs to the TonB-dependent receptor family.</text>
</comment>
<dbReference type="PATRIC" id="fig|817.53.peg.1727"/>
<evidence type="ECO:0000259" key="9">
    <source>
        <dbReference type="Pfam" id="PF07715"/>
    </source>
</evidence>
<keyword evidence="2 7" id="KW-0813">Transport</keyword>
<dbReference type="InterPro" id="IPR023996">
    <property type="entry name" value="TonB-dep_OMP_SusC/RagA"/>
</dbReference>
<dbReference type="SUPFAM" id="SSF56935">
    <property type="entry name" value="Porins"/>
    <property type="match status" value="1"/>
</dbReference>
<dbReference type="InterPro" id="IPR008969">
    <property type="entry name" value="CarboxyPept-like_regulatory"/>
</dbReference>
<evidence type="ECO:0000256" key="6">
    <source>
        <dbReference type="ARBA" id="ARBA00023237"/>
    </source>
</evidence>
<evidence type="ECO:0000256" key="1">
    <source>
        <dbReference type="ARBA" id="ARBA00004571"/>
    </source>
</evidence>
<name>A0A0I9SB01_BACFG</name>
<feature type="domain" description="TonB-dependent receptor plug" evidence="9">
    <location>
        <begin position="146"/>
        <end position="252"/>
    </location>
</feature>
<keyword evidence="6 7" id="KW-0998">Cell outer membrane</keyword>
<dbReference type="Gene3D" id="2.60.40.1120">
    <property type="entry name" value="Carboxypeptidase-like, regulatory domain"/>
    <property type="match status" value="1"/>
</dbReference>
<feature type="signal peptide" evidence="8">
    <location>
        <begin position="1"/>
        <end position="21"/>
    </location>
</feature>
<dbReference type="EMBL" id="JMZZ02000104">
    <property type="protein sequence ID" value="KFX75257.1"/>
    <property type="molecule type" value="Genomic_DNA"/>
</dbReference>
<dbReference type="NCBIfam" id="TIGR04057">
    <property type="entry name" value="SusC_RagA_signa"/>
    <property type="match status" value="1"/>
</dbReference>
<evidence type="ECO:0000256" key="8">
    <source>
        <dbReference type="SAM" id="SignalP"/>
    </source>
</evidence>
<dbReference type="InterPro" id="IPR036942">
    <property type="entry name" value="Beta-barrel_TonB_sf"/>
</dbReference>
<evidence type="ECO:0000256" key="2">
    <source>
        <dbReference type="ARBA" id="ARBA00022448"/>
    </source>
</evidence>
<comment type="caution">
    <text evidence="10">The sequence shown here is derived from an EMBL/GenBank/DDBJ whole genome shotgun (WGS) entry which is preliminary data.</text>
</comment>
<sequence>MKRHVFILLLSFVGALTSAFAADRQIQGVVISSEDNMPLIGASVYIKAEDLSKDGNSPTMTGVITDINGKFNISVPEGVTRLFCSYVGYDVQEIKLVPGKNQYEITLSPSAQMLDAVVVTGYQTVERRKLTAAVGKLNISDETIGAVKSIDQALAGQIAGLSVTSTSGAPGAPAKIRIRGTSSLNGTQDPLWVLDGIPLEGTDVPQSEILNDISNIQQSSIAGLNPADIENITVLKDAAATAIYGARAANGVIVITTKKGKVGKPVINFSSKFTYMPTLSSKRLNLLNSQEKVDLELELLRSNFAYGNNKGGVSKIISGYGLTDAYKNGGWGALTSEAQADINRLRDTETDWNDILFRDAFNQEYSLSLSGGNERVTYYTSIGYYKENGNVKGVGLDRLNIVAKTSYKVNRMLKFGASLFANRRNNKTYLTDTYGLVNPVYYSRKANPYYQPFDANGNYVYDFDVQNTSDTDLGFNIFEERKNTSNEETINAISSIFDAELRFNDKLKFTTQLGLQLEKASKEQIADQESFSMRLTRKNSKYWDSASQSNKYFIPDGGVHKAYENTNSQITWKAMGEYRDSFNDIHELEIMVGTELRKTWYETLFSAGYGFDRQTLTTKPVIFPDEDRAKQFPLHKKTYKENAYVSFFSTASYSLMNRYTFGGSIRFDGSDLFGVDKKYRYLPLYSISGLWRLSNEPFMQGARKWMDNLAFRASYGIQGNIDKNTSPFLLGKYVVDNILPGGSEHMIDINSAPNKKLRWEKTQSVNVGFDFSVLNQAINLSVDYYYRKGTDLIGRQMLPLETGFVSTSVNWASMTNKGVEVSLSTRNVATKNFSWYTNFNFAYNNNKVLQEAIPEAQTTPGREGYPVSAIFAIKTAGLDADGYPLFYDKEGKKVTLKELYRLQDPYGLGFTVSSDVTPAEERGFYSYMGSEDTPYTGGLINTFSYKNWELTANLSFNLGGYVRTTPSYNSINFDRGQNVNRDILDRWTPENTDGHLPALITSEKRADEYYWYDQKSDIYRHLDIWVKKLNYFRLQNLRLGYRLPEKMTKALGMGAASVAIEGRNLLVFGSSYKNFLDPESMYNPYAPPIPKSVTFSLNLNF</sequence>
<dbReference type="AlphaFoldDB" id="A0A0I9SB01"/>
<keyword evidence="4 7" id="KW-0812">Transmembrane</keyword>
<feature type="chain" id="PRO_5044366457" evidence="8">
    <location>
        <begin position="22"/>
        <end position="1101"/>
    </location>
</feature>
<dbReference type="InterPro" id="IPR039426">
    <property type="entry name" value="TonB-dep_rcpt-like"/>
</dbReference>
<dbReference type="Gene3D" id="2.40.170.20">
    <property type="entry name" value="TonB-dependent receptor, beta-barrel domain"/>
    <property type="match status" value="1"/>
</dbReference>
<gene>
    <name evidence="10" type="ORF">EE52_0208350</name>
</gene>
<evidence type="ECO:0000256" key="4">
    <source>
        <dbReference type="ARBA" id="ARBA00022692"/>
    </source>
</evidence>
<dbReference type="SUPFAM" id="SSF49464">
    <property type="entry name" value="Carboxypeptidase regulatory domain-like"/>
    <property type="match status" value="1"/>
</dbReference>
<dbReference type="InterPro" id="IPR012910">
    <property type="entry name" value="Plug_dom"/>
</dbReference>
<keyword evidence="8" id="KW-0732">Signal</keyword>
<dbReference type="NCBIfam" id="TIGR04056">
    <property type="entry name" value="OMP_RagA_SusC"/>
    <property type="match status" value="1"/>
</dbReference>
<evidence type="ECO:0000256" key="7">
    <source>
        <dbReference type="PROSITE-ProRule" id="PRU01360"/>
    </source>
</evidence>